<protein>
    <submittedName>
        <fullName evidence="3">Uncharacterized protein</fullName>
    </submittedName>
</protein>
<gene>
    <name evidence="3" type="ORF">AXG93_2035s1270</name>
</gene>
<name>A0A176VRS4_MARPO</name>
<dbReference type="AlphaFoldDB" id="A0A176VRS4"/>
<evidence type="ECO:0000313" key="3">
    <source>
        <dbReference type="EMBL" id="OAE22745.1"/>
    </source>
</evidence>
<evidence type="ECO:0000256" key="2">
    <source>
        <dbReference type="SAM" id="MobiDB-lite"/>
    </source>
</evidence>
<feature type="region of interest" description="Disordered" evidence="2">
    <location>
        <begin position="188"/>
        <end position="209"/>
    </location>
</feature>
<dbReference type="Proteomes" id="UP000077202">
    <property type="component" value="Unassembled WGS sequence"/>
</dbReference>
<keyword evidence="4" id="KW-1185">Reference proteome</keyword>
<accession>A0A176VRS4</accession>
<evidence type="ECO:0000313" key="4">
    <source>
        <dbReference type="Proteomes" id="UP000077202"/>
    </source>
</evidence>
<evidence type="ECO:0000256" key="1">
    <source>
        <dbReference type="SAM" id="Coils"/>
    </source>
</evidence>
<dbReference type="EMBL" id="LVLJ01003074">
    <property type="protein sequence ID" value="OAE22745.1"/>
    <property type="molecule type" value="Genomic_DNA"/>
</dbReference>
<comment type="caution">
    <text evidence="3">The sequence shown here is derived from an EMBL/GenBank/DDBJ whole genome shotgun (WGS) entry which is preliminary data.</text>
</comment>
<sequence length="209" mass="24313">MECKVIWLNIIKEKELREEEELRTKCLRREIATMKTEKMELWGRIAARTEAHNEETQCTNELTASLAEHTKKHKLRDQLKTVEEQLETSRTRAKLAELAFRQLKEETTDSLRLRIERCLRGFVELEVQTLKWMKLDSLERRLMGLKTNRTVRHRQLIRLVNSFSSRLEEARKNLELDILVVLRSLGEDGSSTDAVTVASDESPPDGGSP</sequence>
<keyword evidence="1" id="KW-0175">Coiled coil</keyword>
<organism evidence="3 4">
    <name type="scientific">Marchantia polymorpha subsp. ruderalis</name>
    <dbReference type="NCBI Taxonomy" id="1480154"/>
    <lineage>
        <taxon>Eukaryota</taxon>
        <taxon>Viridiplantae</taxon>
        <taxon>Streptophyta</taxon>
        <taxon>Embryophyta</taxon>
        <taxon>Marchantiophyta</taxon>
        <taxon>Marchantiopsida</taxon>
        <taxon>Marchantiidae</taxon>
        <taxon>Marchantiales</taxon>
        <taxon>Marchantiaceae</taxon>
        <taxon>Marchantia</taxon>
    </lineage>
</organism>
<proteinExistence type="predicted"/>
<feature type="coiled-coil region" evidence="1">
    <location>
        <begin position="72"/>
        <end position="106"/>
    </location>
</feature>
<reference evidence="3" key="1">
    <citation type="submission" date="2016-03" db="EMBL/GenBank/DDBJ databases">
        <title>Mechanisms controlling the formation of the plant cell surface in tip-growing cells are functionally conserved among land plants.</title>
        <authorList>
            <person name="Honkanen S."/>
            <person name="Jones V.A."/>
            <person name="Morieri G."/>
            <person name="Champion C."/>
            <person name="Hetherington A.J."/>
            <person name="Kelly S."/>
            <person name="Saint-Marcoux D."/>
            <person name="Proust H."/>
            <person name="Prescott H."/>
            <person name="Dolan L."/>
        </authorList>
    </citation>
    <scope>NUCLEOTIDE SEQUENCE [LARGE SCALE GENOMIC DNA]</scope>
    <source>
        <tissue evidence="3">Whole gametophyte</tissue>
    </source>
</reference>